<reference evidence="2" key="1">
    <citation type="submission" date="2023-06" db="EMBL/GenBank/DDBJ databases">
        <title>Draft genome of Marssonina rosae.</title>
        <authorList>
            <person name="Cheng Q."/>
        </authorList>
    </citation>
    <scope>NUCLEOTIDE SEQUENCE</scope>
    <source>
        <strain evidence="2">R4</strain>
    </source>
</reference>
<feature type="region of interest" description="Disordered" evidence="1">
    <location>
        <begin position="427"/>
        <end position="465"/>
    </location>
</feature>
<protein>
    <submittedName>
        <fullName evidence="2">Uncharacterized protein</fullName>
    </submittedName>
</protein>
<accession>A0AAD9T1W3</accession>
<sequence>MATQVLYTNPNAGQSSVPSHFLLDLDQQFPRIPVTPSMLYTHAHMRGFNPIIDDPLHSSVYIHPIRAFCTGRVQLALVSRRHSIAELPKFSTLFWDPINSVVQPQQPQQQLVLIESPVEKTSYAEHIERVKPAIGTNHYKGDMGNANFGYIKIGDIWCDPDSELELSRAVHIHEYAPVCEDRARVKPLQPPVPDSGPRIMTPEEEDEFYRGFVEEVTDEQDGEGDPRQYRISPAVFARWAAGAVKGERYEEEPWWPPSRLPSPDPYYENQIIPRPCSEMQFDVETGSVLSGIYENDPEPRVLLNAQGVNFTRPPVTFSYSYPQASLQLDRAAFSLPYPSHIPSSISTPSVYNSEAGVRNLGSNASLAGEQHYDTVKHAIELQRAQVEGRKAQLFATADAAKQAAQARILLAQEIFFLKARVVQLPPALPSSPPSSSSPKKQVTSPGSFSLRDAANSSARRPKRKKQYERYIAEELERQAIAVRKTEQYQKRLDDEHQEILREIESLKMVKDRMLARLGVGTVDQLPGLIPKREPSGRDLRTQFGLRSTE</sequence>
<evidence type="ECO:0000313" key="3">
    <source>
        <dbReference type="Proteomes" id="UP001285354"/>
    </source>
</evidence>
<dbReference type="AlphaFoldDB" id="A0AAD9T1W3"/>
<organism evidence="2 3">
    <name type="scientific">Diplocarpon rosae</name>
    <dbReference type="NCBI Taxonomy" id="946125"/>
    <lineage>
        <taxon>Eukaryota</taxon>
        <taxon>Fungi</taxon>
        <taxon>Dikarya</taxon>
        <taxon>Ascomycota</taxon>
        <taxon>Pezizomycotina</taxon>
        <taxon>Leotiomycetes</taxon>
        <taxon>Helotiales</taxon>
        <taxon>Drepanopezizaceae</taxon>
        <taxon>Diplocarpon</taxon>
    </lineage>
</organism>
<feature type="compositionally biased region" description="Basic and acidic residues" evidence="1">
    <location>
        <begin position="530"/>
        <end position="540"/>
    </location>
</feature>
<keyword evidence="3" id="KW-1185">Reference proteome</keyword>
<comment type="caution">
    <text evidence="2">The sequence shown here is derived from an EMBL/GenBank/DDBJ whole genome shotgun (WGS) entry which is preliminary data.</text>
</comment>
<gene>
    <name evidence="2" type="ORF">QTJ16_003548</name>
</gene>
<feature type="region of interest" description="Disordered" evidence="1">
    <location>
        <begin position="528"/>
        <end position="549"/>
    </location>
</feature>
<proteinExistence type="predicted"/>
<evidence type="ECO:0000313" key="2">
    <source>
        <dbReference type="EMBL" id="KAK2627582.1"/>
    </source>
</evidence>
<name>A0AAD9T1W3_9HELO</name>
<dbReference type="EMBL" id="JAUBYV010000004">
    <property type="protein sequence ID" value="KAK2627582.1"/>
    <property type="molecule type" value="Genomic_DNA"/>
</dbReference>
<dbReference type="Proteomes" id="UP001285354">
    <property type="component" value="Unassembled WGS sequence"/>
</dbReference>
<evidence type="ECO:0000256" key="1">
    <source>
        <dbReference type="SAM" id="MobiDB-lite"/>
    </source>
</evidence>